<sequence length="434" mass="47233">MKPEYFGPSVVPDKKEYPTRMGSGSLRFTSRAQQAALEALARTAQMAPDGEVRTVFMPTKEQMPVCAAAGERRANVAASEWALLDTLEVTLAAAEREAAARAARAAKQQQRAALDRQLSEVQRAKAAAEAAKLVDRQEVMATVAAHHTAQRQRMESTRAAALQVKADRENMLAEARAQREAALAARREEDAKVVARAAAELEAEKAAAAARLAAARERAARDMAENEALRAARRQAEAAQRQADTETSRRMAETMLAQEHARDGAAEAIQAAVIARAGRAGTKALDDKRALIEREERLIAEAAKEAERRDAERAAAEAEKRARQKAEAAAVNAALIRAKAENAAAQREAEARARAAAEARSASELTDAERALLASREKVKLTKRIVASQREENHIKAKYDDIFMTDKERQLNARLLEAAVATVGEPKQLTIKFR</sequence>
<dbReference type="Proteomes" id="UP000075714">
    <property type="component" value="Unassembled WGS sequence"/>
</dbReference>
<comment type="caution">
    <text evidence="3">The sequence shown here is derived from an EMBL/GenBank/DDBJ whole genome shotgun (WGS) entry which is preliminary data.</text>
</comment>
<dbReference type="AlphaFoldDB" id="A0A150GMB0"/>
<feature type="compositionally biased region" description="Basic and acidic residues" evidence="2">
    <location>
        <begin position="226"/>
        <end position="236"/>
    </location>
</feature>
<evidence type="ECO:0000256" key="2">
    <source>
        <dbReference type="SAM" id="MobiDB-lite"/>
    </source>
</evidence>
<protein>
    <recommendedName>
        <fullName evidence="5">Trichohyalin-plectin-homology domain-containing protein</fullName>
    </recommendedName>
</protein>
<keyword evidence="4" id="KW-1185">Reference proteome</keyword>
<keyword evidence="1" id="KW-0175">Coiled coil</keyword>
<proteinExistence type="predicted"/>
<gene>
    <name evidence="3" type="ORF">GPECTOR_14g18</name>
</gene>
<feature type="coiled-coil region" evidence="1">
    <location>
        <begin position="285"/>
        <end position="360"/>
    </location>
</feature>
<evidence type="ECO:0000256" key="1">
    <source>
        <dbReference type="SAM" id="Coils"/>
    </source>
</evidence>
<feature type="region of interest" description="Disordered" evidence="2">
    <location>
        <begin position="226"/>
        <end position="248"/>
    </location>
</feature>
<evidence type="ECO:0000313" key="3">
    <source>
        <dbReference type="EMBL" id="KXZ50934.1"/>
    </source>
</evidence>
<evidence type="ECO:0000313" key="4">
    <source>
        <dbReference type="Proteomes" id="UP000075714"/>
    </source>
</evidence>
<dbReference type="EMBL" id="LSYV01000015">
    <property type="protein sequence ID" value="KXZ50934.1"/>
    <property type="molecule type" value="Genomic_DNA"/>
</dbReference>
<name>A0A150GMB0_GONPE</name>
<organism evidence="3 4">
    <name type="scientific">Gonium pectorale</name>
    <name type="common">Green alga</name>
    <dbReference type="NCBI Taxonomy" id="33097"/>
    <lineage>
        <taxon>Eukaryota</taxon>
        <taxon>Viridiplantae</taxon>
        <taxon>Chlorophyta</taxon>
        <taxon>core chlorophytes</taxon>
        <taxon>Chlorophyceae</taxon>
        <taxon>CS clade</taxon>
        <taxon>Chlamydomonadales</taxon>
        <taxon>Volvocaceae</taxon>
        <taxon>Gonium</taxon>
    </lineage>
</organism>
<dbReference type="OrthoDB" id="550496at2759"/>
<dbReference type="STRING" id="33097.A0A150GMB0"/>
<evidence type="ECO:0008006" key="5">
    <source>
        <dbReference type="Google" id="ProtNLM"/>
    </source>
</evidence>
<feature type="region of interest" description="Disordered" evidence="2">
    <location>
        <begin position="1"/>
        <end position="25"/>
    </location>
</feature>
<feature type="coiled-coil region" evidence="1">
    <location>
        <begin position="104"/>
        <end position="131"/>
    </location>
</feature>
<reference evidence="4" key="1">
    <citation type="journal article" date="2016" name="Nat. Commun.">
        <title>The Gonium pectorale genome demonstrates co-option of cell cycle regulation during the evolution of multicellularity.</title>
        <authorList>
            <person name="Hanschen E.R."/>
            <person name="Marriage T.N."/>
            <person name="Ferris P.J."/>
            <person name="Hamaji T."/>
            <person name="Toyoda A."/>
            <person name="Fujiyama A."/>
            <person name="Neme R."/>
            <person name="Noguchi H."/>
            <person name="Minakuchi Y."/>
            <person name="Suzuki M."/>
            <person name="Kawai-Toyooka H."/>
            <person name="Smith D.R."/>
            <person name="Sparks H."/>
            <person name="Anderson J."/>
            <person name="Bakaric R."/>
            <person name="Luria V."/>
            <person name="Karger A."/>
            <person name="Kirschner M.W."/>
            <person name="Durand P.M."/>
            <person name="Michod R.E."/>
            <person name="Nozaki H."/>
            <person name="Olson B.J."/>
        </authorList>
    </citation>
    <scope>NUCLEOTIDE SEQUENCE [LARGE SCALE GENOMIC DNA]</scope>
    <source>
        <strain evidence="4">NIES-2863</strain>
    </source>
</reference>
<accession>A0A150GMB0</accession>